<keyword evidence="1" id="KW-0812">Transmembrane</keyword>
<feature type="transmembrane region" description="Helical" evidence="1">
    <location>
        <begin position="169"/>
        <end position="188"/>
    </location>
</feature>
<feature type="domain" description="Transmembrane protein 127 transmembrane region" evidence="2">
    <location>
        <begin position="78"/>
        <end position="188"/>
    </location>
</feature>
<dbReference type="EMBL" id="JBDJPC010000003">
    <property type="protein sequence ID" value="KAL1509859.1"/>
    <property type="molecule type" value="Genomic_DNA"/>
</dbReference>
<sequence>MCIRNINATTLRKLFYQKDDERNLISATFHMTVITLISMSLGDLPWFVINTTACVPYLTLGQFFWFGYGQTEYKDYYCLDSTIVNMMRIIILLSFMAIIFCLIGFFMDITGTKSLTYYRMFRRYSVAGICSSLFIMTIITMSYCIIMFLQETIGQDLMENNSISAGLGFYLLAFAGGVQSLGVLYNLILPYKSSEEDDIACILDGFDDSNRFQNLTPPPPYSLPPPPYTP</sequence>
<gene>
    <name evidence="3" type="ORF">ABEB36_004534</name>
</gene>
<dbReference type="InterPro" id="IPR046795">
    <property type="entry name" value="TMEM127_TM"/>
</dbReference>
<keyword evidence="1" id="KW-1133">Transmembrane helix</keyword>
<evidence type="ECO:0000313" key="4">
    <source>
        <dbReference type="Proteomes" id="UP001566132"/>
    </source>
</evidence>
<dbReference type="AlphaFoldDB" id="A0ABD1F3S3"/>
<name>A0ABD1F3S3_HYPHA</name>
<feature type="transmembrane region" description="Helical" evidence="1">
    <location>
        <begin position="23"/>
        <end position="41"/>
    </location>
</feature>
<dbReference type="PANTHER" id="PTHR28358">
    <property type="entry name" value="TRANSMEMBRANE PROTEIN 127"/>
    <property type="match status" value="1"/>
</dbReference>
<feature type="transmembrane region" description="Helical" evidence="1">
    <location>
        <begin position="89"/>
        <end position="106"/>
    </location>
</feature>
<keyword evidence="4" id="KW-1185">Reference proteome</keyword>
<dbReference type="Pfam" id="PF20517">
    <property type="entry name" value="TMEM127"/>
    <property type="match status" value="1"/>
</dbReference>
<comment type="caution">
    <text evidence="3">The sequence shown here is derived from an EMBL/GenBank/DDBJ whole genome shotgun (WGS) entry which is preliminary data.</text>
</comment>
<dbReference type="InterPro" id="IPR033331">
    <property type="entry name" value="TMEM127"/>
</dbReference>
<reference evidence="3 4" key="1">
    <citation type="submission" date="2024-05" db="EMBL/GenBank/DDBJ databases">
        <title>Genetic variation in Jamaican populations of the coffee berry borer (Hypothenemus hampei).</title>
        <authorList>
            <person name="Errbii M."/>
            <person name="Myrie A."/>
        </authorList>
    </citation>
    <scope>NUCLEOTIDE SEQUENCE [LARGE SCALE GENOMIC DNA]</scope>
    <source>
        <strain evidence="3">JA-Hopewell-2020-01-JO</strain>
        <tissue evidence="3">Whole body</tissue>
    </source>
</reference>
<proteinExistence type="predicted"/>
<protein>
    <recommendedName>
        <fullName evidence="2">Transmembrane protein 127 transmembrane region domain-containing protein</fullName>
    </recommendedName>
</protein>
<feature type="transmembrane region" description="Helical" evidence="1">
    <location>
        <begin position="47"/>
        <end position="68"/>
    </location>
</feature>
<accession>A0ABD1F3S3</accession>
<dbReference type="Proteomes" id="UP001566132">
    <property type="component" value="Unassembled WGS sequence"/>
</dbReference>
<keyword evidence="1" id="KW-0472">Membrane</keyword>
<feature type="transmembrane region" description="Helical" evidence="1">
    <location>
        <begin position="126"/>
        <end position="149"/>
    </location>
</feature>
<dbReference type="PANTHER" id="PTHR28358:SF1">
    <property type="entry name" value="TRANSMEMBRANE PROTEIN 127"/>
    <property type="match status" value="1"/>
</dbReference>
<evidence type="ECO:0000256" key="1">
    <source>
        <dbReference type="SAM" id="Phobius"/>
    </source>
</evidence>
<evidence type="ECO:0000313" key="3">
    <source>
        <dbReference type="EMBL" id="KAL1509859.1"/>
    </source>
</evidence>
<evidence type="ECO:0000259" key="2">
    <source>
        <dbReference type="Pfam" id="PF20517"/>
    </source>
</evidence>
<organism evidence="3 4">
    <name type="scientific">Hypothenemus hampei</name>
    <name type="common">Coffee berry borer</name>
    <dbReference type="NCBI Taxonomy" id="57062"/>
    <lineage>
        <taxon>Eukaryota</taxon>
        <taxon>Metazoa</taxon>
        <taxon>Ecdysozoa</taxon>
        <taxon>Arthropoda</taxon>
        <taxon>Hexapoda</taxon>
        <taxon>Insecta</taxon>
        <taxon>Pterygota</taxon>
        <taxon>Neoptera</taxon>
        <taxon>Endopterygota</taxon>
        <taxon>Coleoptera</taxon>
        <taxon>Polyphaga</taxon>
        <taxon>Cucujiformia</taxon>
        <taxon>Curculionidae</taxon>
        <taxon>Scolytinae</taxon>
        <taxon>Hypothenemus</taxon>
    </lineage>
</organism>